<dbReference type="InterPro" id="IPR000845">
    <property type="entry name" value="Nucleoside_phosphorylase_d"/>
</dbReference>
<dbReference type="RefSeq" id="WP_184940055.1">
    <property type="nucleotide sequence ID" value="NZ_BAAAWZ010000001.1"/>
</dbReference>
<dbReference type="Gene3D" id="3.40.50.1580">
    <property type="entry name" value="Nucleoside phosphorylase domain"/>
    <property type="match status" value="1"/>
</dbReference>
<dbReference type="GO" id="GO:0008782">
    <property type="term" value="F:adenosylhomocysteine nucleosidase activity"/>
    <property type="evidence" value="ECO:0007669"/>
    <property type="project" value="TreeGrafter"/>
</dbReference>
<keyword evidence="3" id="KW-1185">Reference proteome</keyword>
<evidence type="ECO:0000313" key="3">
    <source>
        <dbReference type="Proteomes" id="UP000562352"/>
    </source>
</evidence>
<dbReference type="Pfam" id="PF01048">
    <property type="entry name" value="PNP_UDP_1"/>
    <property type="match status" value="1"/>
</dbReference>
<dbReference type="GO" id="GO:0019284">
    <property type="term" value="P:L-methionine salvage from S-adenosylmethionine"/>
    <property type="evidence" value="ECO:0007669"/>
    <property type="project" value="TreeGrafter"/>
</dbReference>
<dbReference type="SUPFAM" id="SSF53167">
    <property type="entry name" value="Purine and uridine phosphorylases"/>
    <property type="match status" value="1"/>
</dbReference>
<dbReference type="GO" id="GO:0009116">
    <property type="term" value="P:nucleoside metabolic process"/>
    <property type="evidence" value="ECO:0007669"/>
    <property type="project" value="InterPro"/>
</dbReference>
<dbReference type="EMBL" id="JACHJJ010000004">
    <property type="protein sequence ID" value="MBB5962546.1"/>
    <property type="molecule type" value="Genomic_DNA"/>
</dbReference>
<dbReference type="InterPro" id="IPR035994">
    <property type="entry name" value="Nucleoside_phosphorylase_sf"/>
</dbReference>
<accession>A0A841D517</accession>
<dbReference type="PANTHER" id="PTHR46832:SF1">
    <property type="entry name" value="5'-METHYLTHIOADENOSINE_S-ADENOSYLHOMOCYSTEINE NUCLEOSIDASE"/>
    <property type="match status" value="1"/>
</dbReference>
<dbReference type="Proteomes" id="UP000562352">
    <property type="component" value="Unassembled WGS sequence"/>
</dbReference>
<evidence type="ECO:0000313" key="2">
    <source>
        <dbReference type="EMBL" id="MBB5962546.1"/>
    </source>
</evidence>
<name>A0A841D517_PLAVE</name>
<organism evidence="2 3">
    <name type="scientific">Planomonospora venezuelensis</name>
    <dbReference type="NCBI Taxonomy" id="1999"/>
    <lineage>
        <taxon>Bacteria</taxon>
        <taxon>Bacillati</taxon>
        <taxon>Actinomycetota</taxon>
        <taxon>Actinomycetes</taxon>
        <taxon>Streptosporangiales</taxon>
        <taxon>Streptosporangiaceae</taxon>
        <taxon>Planomonospora</taxon>
    </lineage>
</organism>
<protein>
    <submittedName>
        <fullName evidence="2">Nucleoside phosphorylase</fullName>
    </submittedName>
</protein>
<dbReference type="GO" id="GO:0008930">
    <property type="term" value="F:methylthioadenosine nucleosidase activity"/>
    <property type="evidence" value="ECO:0007669"/>
    <property type="project" value="TreeGrafter"/>
</dbReference>
<evidence type="ECO:0000259" key="1">
    <source>
        <dbReference type="Pfam" id="PF01048"/>
    </source>
</evidence>
<dbReference type="GO" id="GO:0005829">
    <property type="term" value="C:cytosol"/>
    <property type="evidence" value="ECO:0007669"/>
    <property type="project" value="TreeGrafter"/>
</dbReference>
<dbReference type="PANTHER" id="PTHR46832">
    <property type="entry name" value="5'-METHYLTHIOADENOSINE/S-ADENOSYLHOMOCYSTEINE NUCLEOSIDASE"/>
    <property type="match status" value="1"/>
</dbReference>
<gene>
    <name evidence="2" type="ORF">FHS22_001807</name>
</gene>
<comment type="caution">
    <text evidence="2">The sequence shown here is derived from an EMBL/GenBank/DDBJ whole genome shotgun (WGS) entry which is preliminary data.</text>
</comment>
<dbReference type="AlphaFoldDB" id="A0A841D517"/>
<proteinExistence type="predicted"/>
<dbReference type="CDD" id="cd09008">
    <property type="entry name" value="MTAN"/>
    <property type="match status" value="1"/>
</dbReference>
<reference evidence="2 3" key="1">
    <citation type="submission" date="2020-08" db="EMBL/GenBank/DDBJ databases">
        <title>Genomic Encyclopedia of Type Strains, Phase III (KMG-III): the genomes of soil and plant-associated and newly described type strains.</title>
        <authorList>
            <person name="Whitman W."/>
        </authorList>
    </citation>
    <scope>NUCLEOTIDE SEQUENCE [LARGE SCALE GENOMIC DNA]</scope>
    <source>
        <strain evidence="2 3">CECT 3303</strain>
    </source>
</reference>
<feature type="domain" description="Nucleoside phosphorylase" evidence="1">
    <location>
        <begin position="6"/>
        <end position="244"/>
    </location>
</feature>
<sequence>MRKDKTVVVITPMNLEYKAMRARLMDLRQQWHLEGTSFETGMIPGTPWQVVIMLAGEGNVNTAVLAERAITSFNPRALLVVGIAGGLKDDIDLGDVVVATWVHGYHGGKEESEEFRARPRGWGAAHFLEQVARMVDVRGEWATLLPSPANPKVHFKPIAAGEVVLNSRSSTLAVQLRKNYDDAAAIEMESAGAGIAAHLNTSLPVLTIRGISDKADGEKHLSDAKGLQPQAASHAAAFATAFLKDLAEAEDAMRSNSPVHNSGSNSEMNGKATWRPLDEALPTFWLSELNLGNSSMSAAIELHVIPADQTLRMEARRLSALNNELAALGRAEQLFAVAEGLRIEDPAMVIAPSGSGLAVTRDGQRSAWQSLPKDMLGAVLDPIDLVGRLTALLTLLAKVEVPISMEVGVAVGLTRTFAIAEGRVSDLPRTSAPLRISSTPVRVPADDVLPFPHLASNPQDIAEEMCARLLQAFRRIGR</sequence>